<evidence type="ECO:0000256" key="1">
    <source>
        <dbReference type="ARBA" id="ARBA00004123"/>
    </source>
</evidence>
<name>A0ABD3QS97_9STRA</name>
<protein>
    <recommendedName>
        <fullName evidence="6">Spt4/RpoE2 zinc finger domain-containing protein</fullName>
    </recommendedName>
</protein>
<evidence type="ECO:0000313" key="7">
    <source>
        <dbReference type="EMBL" id="KAL3800850.1"/>
    </source>
</evidence>
<dbReference type="InterPro" id="IPR009287">
    <property type="entry name" value="Spt4"/>
</dbReference>
<comment type="subcellular location">
    <subcellularLocation>
        <location evidence="1">Nucleus</location>
    </subcellularLocation>
</comment>
<dbReference type="PANTHER" id="PTHR12882:SF1">
    <property type="entry name" value="TRANSCRIPTION ELONGATION FACTOR SPT4"/>
    <property type="match status" value="1"/>
</dbReference>
<dbReference type="AlphaFoldDB" id="A0ABD3QS97"/>
<dbReference type="PANTHER" id="PTHR12882">
    <property type="entry name" value="SUPPRESSOR OF TY 4"/>
    <property type="match status" value="1"/>
</dbReference>
<comment type="caution">
    <text evidence="7">The sequence shown here is derived from an EMBL/GenBank/DDBJ whole genome shotgun (WGS) entry which is preliminary data.</text>
</comment>
<feature type="domain" description="Spt4/RpoE2 zinc finger" evidence="6">
    <location>
        <begin position="67"/>
        <end position="143"/>
    </location>
</feature>
<dbReference type="GO" id="GO:0005634">
    <property type="term" value="C:nucleus"/>
    <property type="evidence" value="ECO:0007669"/>
    <property type="project" value="UniProtKB-SubCell"/>
</dbReference>
<dbReference type="Proteomes" id="UP001516023">
    <property type="component" value="Unassembled WGS sequence"/>
</dbReference>
<dbReference type="InterPro" id="IPR022800">
    <property type="entry name" value="Spt4/RpoE2_Znf"/>
</dbReference>
<evidence type="ECO:0000313" key="8">
    <source>
        <dbReference type="Proteomes" id="UP001516023"/>
    </source>
</evidence>
<proteinExistence type="inferred from homology"/>
<keyword evidence="4" id="KW-0539">Nucleus</keyword>
<dbReference type="SMART" id="SM01389">
    <property type="entry name" value="Spt4"/>
    <property type="match status" value="1"/>
</dbReference>
<dbReference type="EMBL" id="JABMIG020000030">
    <property type="protein sequence ID" value="KAL3800850.1"/>
    <property type="molecule type" value="Genomic_DNA"/>
</dbReference>
<gene>
    <name evidence="7" type="ORF">HJC23_001687</name>
</gene>
<dbReference type="Pfam" id="PF06093">
    <property type="entry name" value="Spt4"/>
    <property type="match status" value="1"/>
</dbReference>
<feature type="compositionally biased region" description="Acidic residues" evidence="5">
    <location>
        <begin position="29"/>
        <end position="45"/>
    </location>
</feature>
<reference evidence="7 8" key="1">
    <citation type="journal article" date="2020" name="G3 (Bethesda)">
        <title>Improved Reference Genome for Cyclotella cryptica CCMP332, a Model for Cell Wall Morphogenesis, Salinity Adaptation, and Lipid Production in Diatoms (Bacillariophyta).</title>
        <authorList>
            <person name="Roberts W.R."/>
            <person name="Downey K.M."/>
            <person name="Ruck E.C."/>
            <person name="Traller J.C."/>
            <person name="Alverson A.J."/>
        </authorList>
    </citation>
    <scope>NUCLEOTIDE SEQUENCE [LARGE SCALE GENOMIC DNA]</scope>
    <source>
        <strain evidence="7 8">CCMP332</strain>
    </source>
</reference>
<evidence type="ECO:0000256" key="2">
    <source>
        <dbReference type="ARBA" id="ARBA00010464"/>
    </source>
</evidence>
<evidence type="ECO:0000256" key="3">
    <source>
        <dbReference type="ARBA" id="ARBA00023163"/>
    </source>
</evidence>
<dbReference type="Gene3D" id="3.30.40.210">
    <property type="match status" value="1"/>
</dbReference>
<dbReference type="InterPro" id="IPR038510">
    <property type="entry name" value="Spt4_sf"/>
</dbReference>
<evidence type="ECO:0000256" key="5">
    <source>
        <dbReference type="SAM" id="MobiDB-lite"/>
    </source>
</evidence>
<accession>A0ABD3QS97</accession>
<dbReference type="InterPro" id="IPR029040">
    <property type="entry name" value="RPABC4/Spt4"/>
</dbReference>
<keyword evidence="3" id="KW-0804">Transcription</keyword>
<dbReference type="SUPFAM" id="SSF63393">
    <property type="entry name" value="RNA polymerase subunits"/>
    <property type="match status" value="1"/>
</dbReference>
<feature type="region of interest" description="Disordered" evidence="5">
    <location>
        <begin position="1"/>
        <end position="52"/>
    </location>
</feature>
<keyword evidence="8" id="KW-1185">Reference proteome</keyword>
<dbReference type="CDD" id="cd07973">
    <property type="entry name" value="Spt4"/>
    <property type="match status" value="1"/>
</dbReference>
<evidence type="ECO:0000259" key="6">
    <source>
        <dbReference type="SMART" id="SM01389"/>
    </source>
</evidence>
<comment type="similarity">
    <text evidence="2">Belongs to the SPT4 family.</text>
</comment>
<evidence type="ECO:0000256" key="4">
    <source>
        <dbReference type="ARBA" id="ARBA00023242"/>
    </source>
</evidence>
<sequence>MVGLGSLQKATSGQHTAARHRYEKRTNMDDDDQRYDDDEEDEDEGERLPPKVEELAQASVPTTLKGVRACMRCGIIKTLDQFLEYGCENCPFLDMAGNHERCNMCTTAFFEGQVAVMDPGESWTAKWIRVDGYLPGIYAISITGEFDKDTEEELESRGCRWRCRPAGSESTNGAP</sequence>
<organism evidence="7 8">
    <name type="scientific">Cyclotella cryptica</name>
    <dbReference type="NCBI Taxonomy" id="29204"/>
    <lineage>
        <taxon>Eukaryota</taxon>
        <taxon>Sar</taxon>
        <taxon>Stramenopiles</taxon>
        <taxon>Ochrophyta</taxon>
        <taxon>Bacillariophyta</taxon>
        <taxon>Coscinodiscophyceae</taxon>
        <taxon>Thalassiosirophycidae</taxon>
        <taxon>Stephanodiscales</taxon>
        <taxon>Stephanodiscaceae</taxon>
        <taxon>Cyclotella</taxon>
    </lineage>
</organism>